<dbReference type="Gene3D" id="3.40.50.300">
    <property type="entry name" value="P-loop containing nucleotide triphosphate hydrolases"/>
    <property type="match status" value="1"/>
</dbReference>
<accession>A0A5Q3Q4E2</accession>
<evidence type="ECO:0000313" key="2">
    <source>
        <dbReference type="EMBL" id="QGK68366.1"/>
    </source>
</evidence>
<evidence type="ECO:0000259" key="1">
    <source>
        <dbReference type="Pfam" id="PF00350"/>
    </source>
</evidence>
<dbReference type="AlphaFoldDB" id="A0A5Q3Q4E2"/>
<dbReference type="RefSeq" id="WP_154074975.1">
    <property type="nucleotide sequence ID" value="NZ_CP045929.1"/>
</dbReference>
<evidence type="ECO:0000313" key="3">
    <source>
        <dbReference type="Proteomes" id="UP000371041"/>
    </source>
</evidence>
<dbReference type="EMBL" id="CP045929">
    <property type="protein sequence ID" value="QGK68366.1"/>
    <property type="molecule type" value="Genomic_DNA"/>
</dbReference>
<dbReference type="Proteomes" id="UP000371041">
    <property type="component" value="Chromosome"/>
</dbReference>
<protein>
    <submittedName>
        <fullName evidence="2">Isoniazid inducible protein IniC</fullName>
    </submittedName>
</protein>
<proteinExistence type="predicted"/>
<dbReference type="InterPro" id="IPR027417">
    <property type="entry name" value="P-loop_NTPase"/>
</dbReference>
<organism evidence="2 3">
    <name type="scientific">Allosaccharopolyspora coralli</name>
    <dbReference type="NCBI Taxonomy" id="2665642"/>
    <lineage>
        <taxon>Bacteria</taxon>
        <taxon>Bacillati</taxon>
        <taxon>Actinomycetota</taxon>
        <taxon>Actinomycetes</taxon>
        <taxon>Pseudonocardiales</taxon>
        <taxon>Pseudonocardiaceae</taxon>
        <taxon>Allosaccharopolyspora</taxon>
    </lineage>
</organism>
<dbReference type="Pfam" id="PF00350">
    <property type="entry name" value="Dynamin_N"/>
    <property type="match status" value="1"/>
</dbReference>
<dbReference type="SUPFAM" id="SSF52540">
    <property type="entry name" value="P-loop containing nucleoside triphosphate hydrolases"/>
    <property type="match status" value="1"/>
</dbReference>
<keyword evidence="3" id="KW-1185">Reference proteome</keyword>
<name>A0A5Q3Q4E2_9PSEU</name>
<dbReference type="KEGG" id="sace:GIY23_01235"/>
<dbReference type="InterPro" id="IPR045063">
    <property type="entry name" value="Dynamin_N"/>
</dbReference>
<sequence length="496" mass="54795">MTNPHHQAEPDDGLLPRARALLTRTMTFYRDDPRTSRWLRERFERLEHPLRLAVTGRVKSGKSTLINALIGEPLAPTDAEERTQVNTLYRYGPEPRITVHTPHGAEQNIPVTTLDVGTIRDLQHWRPDEVSRLVIESPAPGLQAITLSETPGVSSSAVQETGRGALAQILSEADGLLYLTRHPHQTDVQFLHSVHELHVAQCAPINTILVLSRADETGSGGTEALPAADKIARRYRDDPRLRAFSQYVIPVVGLLGQAASSLTPDEVAALGKVAALPDENLEALLLSADRFARNEKPESVPRAVRLALFEKLGRFGLQRAVTAIRDGVGEPKKIVSTLLDDSRLNDLHEAVHQQFIERQDALRARSVLMALDMVLRANPRPGSHQLRAELERILASAHEWPELRLISALRSGQIRFGGALDEEAQQLLGGAGDDLRSRLGQASRTSDGTMAHVAGDALTRWRYHALDPGRDLVHREAARTVLRTCERLVRRTHSGT</sequence>
<reference evidence="3" key="1">
    <citation type="submission" date="2019-11" db="EMBL/GenBank/DDBJ databases">
        <title>The complete genome sequence of Saccharopolyspora sp. E2A.</title>
        <authorList>
            <person name="Zhang G."/>
        </authorList>
    </citation>
    <scope>NUCLEOTIDE SEQUENCE [LARGE SCALE GENOMIC DNA]</scope>
    <source>
        <strain evidence="3">E2A</strain>
    </source>
</reference>
<gene>
    <name evidence="2" type="ORF">GIY23_01235</name>
</gene>
<feature type="domain" description="Dynamin N-terminal" evidence="1">
    <location>
        <begin position="52"/>
        <end position="191"/>
    </location>
</feature>